<reference evidence="4" key="3">
    <citation type="submission" date="2025-09" db="UniProtKB">
        <authorList>
            <consortium name="Ensembl"/>
        </authorList>
    </citation>
    <scope>IDENTIFICATION</scope>
</reference>
<dbReference type="InterPro" id="IPR006600">
    <property type="entry name" value="HTH_CenpB_DNA-bd_dom"/>
</dbReference>
<reference evidence="4" key="1">
    <citation type="submission" date="2020-10" db="EMBL/GenBank/DDBJ databases">
        <title>Catharus ustulatus (Swainson's thrush) genome, bCatUst1, primary haplotype v2.</title>
        <authorList>
            <person name="Delmore K."/>
            <person name="Vafadar M."/>
            <person name="Formenti G."/>
            <person name="Chow W."/>
            <person name="Pelan S."/>
            <person name="Howe K."/>
            <person name="Rhie A."/>
            <person name="Mountcastle J."/>
            <person name="Haase B."/>
            <person name="Fedrigo O."/>
            <person name="Jarvis E.D."/>
        </authorList>
    </citation>
    <scope>NUCLEOTIDE SEQUENCE [LARGE SCALE GENOMIC DNA]</scope>
</reference>
<dbReference type="SUPFAM" id="SSF46689">
    <property type="entry name" value="Homeodomain-like"/>
    <property type="match status" value="1"/>
</dbReference>
<feature type="domain" description="HTH CENPB-type" evidence="2">
    <location>
        <begin position="70"/>
        <end position="109"/>
    </location>
</feature>
<dbReference type="InterPro" id="IPR009057">
    <property type="entry name" value="Homeodomain-like_sf"/>
</dbReference>
<organism evidence="4 5">
    <name type="scientific">Catharus ustulatus</name>
    <name type="common">Russet-backed thrush</name>
    <name type="synonym">Hylocichla ustulatus</name>
    <dbReference type="NCBI Taxonomy" id="91951"/>
    <lineage>
        <taxon>Eukaryota</taxon>
        <taxon>Metazoa</taxon>
        <taxon>Chordata</taxon>
        <taxon>Craniata</taxon>
        <taxon>Vertebrata</taxon>
        <taxon>Euteleostomi</taxon>
        <taxon>Archelosauria</taxon>
        <taxon>Archosauria</taxon>
        <taxon>Dinosauria</taxon>
        <taxon>Saurischia</taxon>
        <taxon>Theropoda</taxon>
        <taxon>Coelurosauria</taxon>
        <taxon>Aves</taxon>
        <taxon>Neognathae</taxon>
        <taxon>Neoaves</taxon>
        <taxon>Telluraves</taxon>
        <taxon>Australaves</taxon>
        <taxon>Passeriformes</taxon>
        <taxon>Turdidae</taxon>
        <taxon>Catharus</taxon>
    </lineage>
</organism>
<evidence type="ECO:0000259" key="2">
    <source>
        <dbReference type="Pfam" id="PF03221"/>
    </source>
</evidence>
<evidence type="ECO:0000259" key="3">
    <source>
        <dbReference type="Pfam" id="PF09607"/>
    </source>
</evidence>
<dbReference type="Gene3D" id="1.10.10.60">
    <property type="entry name" value="Homeodomain-like"/>
    <property type="match status" value="1"/>
</dbReference>
<proteinExistence type="predicted"/>
<dbReference type="Pfam" id="PF03221">
    <property type="entry name" value="HTH_Tnp_Tc5"/>
    <property type="match status" value="1"/>
</dbReference>
<dbReference type="GO" id="GO:0003677">
    <property type="term" value="F:DNA binding"/>
    <property type="evidence" value="ECO:0007669"/>
    <property type="project" value="UniProtKB-KW"/>
</dbReference>
<sequence length="190" mass="22336">MAAEKRVAYDAEFKVKAIDYAKEHGNRPAARAFHINECMVRRWRQQEDELRLTRKTKKSFRGRKVRWPDVSTVTIRVKAKAIANQLHIEEFKAGASWCFRFMKRQQLSIRTWTTVCQQLPTDYKEKVATYLLTKTSTLSMHRKCGLYSVRLVVMNLLHTYCIESILYRSINLVLGHTPNLCIFSITFKFV</sequence>
<name>A0A8C3U9Z3_CATUS</name>
<keyword evidence="5" id="KW-1185">Reference proteome</keyword>
<evidence type="ECO:0000256" key="1">
    <source>
        <dbReference type="ARBA" id="ARBA00023125"/>
    </source>
</evidence>
<keyword evidence="1" id="KW-0238">DNA-binding</keyword>
<dbReference type="Pfam" id="PF09607">
    <property type="entry name" value="BrkDBD"/>
    <property type="match status" value="1"/>
</dbReference>
<dbReference type="Ensembl" id="ENSCUST00005009874.1">
    <property type="protein sequence ID" value="ENSCUSP00005009487.1"/>
    <property type="gene ID" value="ENSCUSG00005006042.1"/>
</dbReference>
<evidence type="ECO:0000313" key="4">
    <source>
        <dbReference type="Ensembl" id="ENSCUSP00005009487.1"/>
    </source>
</evidence>
<accession>A0A8C3U9Z3</accession>
<protein>
    <recommendedName>
        <fullName evidence="6">HTH CENPB-type domain-containing protein</fullName>
    </recommendedName>
</protein>
<dbReference type="AlphaFoldDB" id="A0A8C3U9Z3"/>
<dbReference type="Proteomes" id="UP000694563">
    <property type="component" value="Chromosome 1"/>
</dbReference>
<feature type="domain" description="Brinker DNA-binding" evidence="3">
    <location>
        <begin position="6"/>
        <end position="51"/>
    </location>
</feature>
<evidence type="ECO:0008006" key="6">
    <source>
        <dbReference type="Google" id="ProtNLM"/>
    </source>
</evidence>
<evidence type="ECO:0000313" key="5">
    <source>
        <dbReference type="Proteomes" id="UP000694563"/>
    </source>
</evidence>
<reference evidence="4" key="2">
    <citation type="submission" date="2025-08" db="UniProtKB">
        <authorList>
            <consortium name="Ensembl"/>
        </authorList>
    </citation>
    <scope>IDENTIFICATION</scope>
</reference>
<dbReference type="InterPro" id="IPR018586">
    <property type="entry name" value="Brinker_DNA-bd"/>
</dbReference>